<keyword evidence="5" id="KW-1185">Reference proteome</keyword>
<comment type="similarity">
    <text evidence="1">Belongs to the leucine-binding protein family.</text>
</comment>
<evidence type="ECO:0000313" key="4">
    <source>
        <dbReference type="EMBL" id="GGH69841.1"/>
    </source>
</evidence>
<dbReference type="Pfam" id="PF13458">
    <property type="entry name" value="Peripla_BP_6"/>
    <property type="match status" value="1"/>
</dbReference>
<dbReference type="RefSeq" id="WP_188953165.1">
    <property type="nucleotide sequence ID" value="NZ_BMIB01000003.1"/>
</dbReference>
<dbReference type="Proteomes" id="UP000627292">
    <property type="component" value="Unassembled WGS sequence"/>
</dbReference>
<evidence type="ECO:0000259" key="3">
    <source>
        <dbReference type="Pfam" id="PF13458"/>
    </source>
</evidence>
<keyword evidence="2" id="KW-0732">Signal</keyword>
<accession>A0A917IY36</accession>
<name>A0A917IY36_9BACT</name>
<dbReference type="AlphaFoldDB" id="A0A917IY36"/>
<dbReference type="PANTHER" id="PTHR30483">
    <property type="entry name" value="LEUCINE-SPECIFIC-BINDING PROTEIN"/>
    <property type="match status" value="1"/>
</dbReference>
<dbReference type="PANTHER" id="PTHR30483:SF6">
    <property type="entry name" value="PERIPLASMIC BINDING PROTEIN OF ABC TRANSPORTER FOR NATURAL AMINO ACIDS"/>
    <property type="match status" value="1"/>
</dbReference>
<evidence type="ECO:0000256" key="1">
    <source>
        <dbReference type="ARBA" id="ARBA00010062"/>
    </source>
</evidence>
<dbReference type="EMBL" id="BMIB01000003">
    <property type="protein sequence ID" value="GGH69841.1"/>
    <property type="molecule type" value="Genomic_DNA"/>
</dbReference>
<protein>
    <recommendedName>
        <fullName evidence="3">Leucine-binding protein domain-containing protein</fullName>
    </recommendedName>
</protein>
<sequence length="387" mass="43601">MPIRIGLLVPYSSIYPQLSGSLVSGVYAALPPALVKSGFFEFIPEYVKQGSQKDVEEAVKKLLFFHQADIIAGLVNYKTAKGLVPFIESANRIGFFTDMGECIPSEELQSKHVFFNSFQFWQSEYALGYWAQQQFGDKGVVVMSMYDAGYHLQSAFRQGAIKAGATIMDYEILHGGDMRQSMVQQHIHLFLEKMQAAPPAYIHVIVCGTEAVEFLKAYKASTLNGNVPLMISTHMAAEEILQQVADLQLECYAAPMYNYDSDEKNNTGFKKAYLRLTGKKPDVFALLGYEMGLVLTALFPELQKRDWAKVQQLLQSQVIRSPRGERSFYLDSSYKQPLIDIEKIQLGTGAVTRLVIAQGQCLDYNHEIFKQIHHENVSGWQNPYLCV</sequence>
<dbReference type="Gene3D" id="3.40.50.2300">
    <property type="match status" value="2"/>
</dbReference>
<comment type="caution">
    <text evidence="4">The sequence shown here is derived from an EMBL/GenBank/DDBJ whole genome shotgun (WGS) entry which is preliminary data.</text>
</comment>
<evidence type="ECO:0000313" key="5">
    <source>
        <dbReference type="Proteomes" id="UP000627292"/>
    </source>
</evidence>
<reference evidence="4" key="1">
    <citation type="journal article" date="2014" name="Int. J. Syst. Evol. Microbiol.">
        <title>Complete genome sequence of Corynebacterium casei LMG S-19264T (=DSM 44701T), isolated from a smear-ripened cheese.</title>
        <authorList>
            <consortium name="US DOE Joint Genome Institute (JGI-PGF)"/>
            <person name="Walter F."/>
            <person name="Albersmeier A."/>
            <person name="Kalinowski J."/>
            <person name="Ruckert C."/>
        </authorList>
    </citation>
    <scope>NUCLEOTIDE SEQUENCE</scope>
    <source>
        <strain evidence="4">CGMCC 1.15290</strain>
    </source>
</reference>
<reference evidence="4" key="2">
    <citation type="submission" date="2020-09" db="EMBL/GenBank/DDBJ databases">
        <authorList>
            <person name="Sun Q."/>
            <person name="Zhou Y."/>
        </authorList>
    </citation>
    <scope>NUCLEOTIDE SEQUENCE</scope>
    <source>
        <strain evidence="4">CGMCC 1.15290</strain>
    </source>
</reference>
<dbReference type="InterPro" id="IPR028081">
    <property type="entry name" value="Leu-bd"/>
</dbReference>
<organism evidence="4 5">
    <name type="scientific">Filimonas zeae</name>
    <dbReference type="NCBI Taxonomy" id="1737353"/>
    <lineage>
        <taxon>Bacteria</taxon>
        <taxon>Pseudomonadati</taxon>
        <taxon>Bacteroidota</taxon>
        <taxon>Chitinophagia</taxon>
        <taxon>Chitinophagales</taxon>
        <taxon>Chitinophagaceae</taxon>
        <taxon>Filimonas</taxon>
    </lineage>
</organism>
<feature type="domain" description="Leucine-binding protein" evidence="3">
    <location>
        <begin position="2"/>
        <end position="329"/>
    </location>
</feature>
<evidence type="ECO:0000256" key="2">
    <source>
        <dbReference type="ARBA" id="ARBA00022729"/>
    </source>
</evidence>
<gene>
    <name evidence="4" type="ORF">GCM10011379_27540</name>
</gene>
<dbReference type="InterPro" id="IPR028082">
    <property type="entry name" value="Peripla_BP_I"/>
</dbReference>
<dbReference type="SUPFAM" id="SSF53822">
    <property type="entry name" value="Periplasmic binding protein-like I"/>
    <property type="match status" value="1"/>
</dbReference>
<proteinExistence type="inferred from homology"/>
<dbReference type="InterPro" id="IPR051010">
    <property type="entry name" value="BCAA_transport"/>
</dbReference>